<feature type="compositionally biased region" description="Basic and acidic residues" evidence="8">
    <location>
        <begin position="283"/>
        <end position="302"/>
    </location>
</feature>
<dbReference type="EMBL" id="JAVRRL010000002">
    <property type="protein sequence ID" value="KAK5118433.1"/>
    <property type="molecule type" value="Genomic_DNA"/>
</dbReference>
<dbReference type="GO" id="GO:0005634">
    <property type="term" value="C:nucleus"/>
    <property type="evidence" value="ECO:0007669"/>
    <property type="project" value="UniProtKB-SubCell"/>
</dbReference>
<comment type="similarity">
    <text evidence="2 7">Belongs to the NSE4 family.</text>
</comment>
<sequence>MAHVNTRPSHVSSTRYGTATPGPGGGSDQENQDPEGNTRRDKGKQRAMPPPSGSTLPTPTSDADENENESRGHKRKRTTIPPRGPQTQSEVEQEEEFTRYFDPNQDPEMRRQVKKKVRALEREFHENREELLRGTTEGLTTTLNRANTLYQKVKQTNEATIDSRLLVNVSDLAYKKTTQLSHGDTSTGVDVDEFLSKCITYMRNGSSANGHAGPSSPRRRTARRQSDSDDEDEDAGGEALNWELLGRNACFPYNSRPPVPSFLLGPLSVEKKKRTQTQRRARLQKDTAGREARPEALTKDDLQQSDANGLTAICTRIRNQLKKHNITSERSLRSAGVGEGTLDAAHEKALLKQCHLADNWGVPLFEYVINPHSFGQSVENMFYVSFLIKEGTVGVAHDSNGLPTLGVTRSMTAEEQRKAKSNRHQAVFALDYETWERLIEAFDITEPMIEHRREEQQTQVGERGWYT</sequence>
<accession>A0AAN7TS27</accession>
<feature type="compositionally biased region" description="Polar residues" evidence="8">
    <location>
        <begin position="1"/>
        <end position="17"/>
    </location>
</feature>
<dbReference type="GO" id="GO:0006281">
    <property type="term" value="P:DNA repair"/>
    <property type="evidence" value="ECO:0007669"/>
    <property type="project" value="UniProtKB-UniRule"/>
</dbReference>
<evidence type="ECO:0000256" key="5">
    <source>
        <dbReference type="ARBA" id="ARBA00023204"/>
    </source>
</evidence>
<protein>
    <recommendedName>
        <fullName evidence="7">Non-structural maintenance of chromosomes element 4</fullName>
    </recommendedName>
</protein>
<comment type="function">
    <text evidence="7">Component of the SMC5-SMC6 complex, that promotes sister chromatid alignment after DNA damage and facilitates double-stranded DNA breaks (DSBs) repair via homologous recombination between sister chromatids.</text>
</comment>
<dbReference type="InterPro" id="IPR027786">
    <property type="entry name" value="Nse4/EID"/>
</dbReference>
<evidence type="ECO:0000256" key="3">
    <source>
        <dbReference type="ARBA" id="ARBA00022763"/>
    </source>
</evidence>
<organism evidence="11 12">
    <name type="scientific">Meristemomyces frigidus</name>
    <dbReference type="NCBI Taxonomy" id="1508187"/>
    <lineage>
        <taxon>Eukaryota</taxon>
        <taxon>Fungi</taxon>
        <taxon>Dikarya</taxon>
        <taxon>Ascomycota</taxon>
        <taxon>Pezizomycotina</taxon>
        <taxon>Dothideomycetes</taxon>
        <taxon>Dothideomycetidae</taxon>
        <taxon>Mycosphaerellales</taxon>
        <taxon>Teratosphaeriaceae</taxon>
        <taxon>Meristemomyces</taxon>
    </lineage>
</organism>
<keyword evidence="5 7" id="KW-0234">DNA repair</keyword>
<evidence type="ECO:0000256" key="1">
    <source>
        <dbReference type="ARBA" id="ARBA00004123"/>
    </source>
</evidence>
<comment type="subcellular location">
    <subcellularLocation>
        <location evidence="1 7">Nucleus</location>
    </subcellularLocation>
</comment>
<dbReference type="InterPro" id="IPR014854">
    <property type="entry name" value="Nse4_C"/>
</dbReference>
<name>A0AAN7TS27_9PEZI</name>
<comment type="subunit">
    <text evidence="7">Component of the SMC5-SMC6 complex.</text>
</comment>
<dbReference type="Proteomes" id="UP001310890">
    <property type="component" value="Unassembled WGS sequence"/>
</dbReference>
<keyword evidence="4 7" id="KW-0233">DNA recombination</keyword>
<keyword evidence="3 7" id="KW-0227">DNA damage</keyword>
<evidence type="ECO:0000259" key="9">
    <source>
        <dbReference type="Pfam" id="PF08743"/>
    </source>
</evidence>
<evidence type="ECO:0000256" key="7">
    <source>
        <dbReference type="RuleBase" id="RU365071"/>
    </source>
</evidence>
<evidence type="ECO:0000256" key="6">
    <source>
        <dbReference type="ARBA" id="ARBA00023242"/>
    </source>
</evidence>
<dbReference type="PANTHER" id="PTHR16140:SF0">
    <property type="entry name" value="NON-STRUCTURAL MAINTENANCE OF CHROMOSOMES ELEMENT 4"/>
    <property type="match status" value="1"/>
</dbReference>
<reference evidence="11" key="1">
    <citation type="submission" date="2023-08" db="EMBL/GenBank/DDBJ databases">
        <title>Black Yeasts Isolated from many extreme environments.</title>
        <authorList>
            <person name="Coleine C."/>
            <person name="Stajich J.E."/>
            <person name="Selbmann L."/>
        </authorList>
    </citation>
    <scope>NUCLEOTIDE SEQUENCE</scope>
    <source>
        <strain evidence="11">CCFEE 5401</strain>
    </source>
</reference>
<dbReference type="AlphaFoldDB" id="A0AAN7TS27"/>
<feature type="region of interest" description="Disordered" evidence="8">
    <location>
        <begin position="204"/>
        <end position="236"/>
    </location>
</feature>
<proteinExistence type="inferred from homology"/>
<feature type="domain" description="Non-structural maintenance of chromosome element 4 C-terminal" evidence="9">
    <location>
        <begin position="362"/>
        <end position="449"/>
    </location>
</feature>
<evidence type="ECO:0000313" key="11">
    <source>
        <dbReference type="EMBL" id="KAK5118433.1"/>
    </source>
</evidence>
<evidence type="ECO:0000256" key="4">
    <source>
        <dbReference type="ARBA" id="ARBA00023172"/>
    </source>
</evidence>
<evidence type="ECO:0000259" key="10">
    <source>
        <dbReference type="Pfam" id="PF15412"/>
    </source>
</evidence>
<feature type="region of interest" description="Disordered" evidence="8">
    <location>
        <begin position="270"/>
        <end position="303"/>
    </location>
</feature>
<evidence type="ECO:0000256" key="8">
    <source>
        <dbReference type="SAM" id="MobiDB-lite"/>
    </source>
</evidence>
<dbReference type="Pfam" id="PF08743">
    <property type="entry name" value="Nse4_C"/>
    <property type="match status" value="1"/>
</dbReference>
<comment type="caution">
    <text evidence="11">The sequence shown here is derived from an EMBL/GenBank/DDBJ whole genome shotgun (WGS) entry which is preliminary data.</text>
</comment>
<keyword evidence="6 7" id="KW-0539">Nucleus</keyword>
<evidence type="ECO:0000256" key="2">
    <source>
        <dbReference type="ARBA" id="ARBA00008997"/>
    </source>
</evidence>
<gene>
    <name evidence="11" type="ORF">LTR62_002947</name>
</gene>
<evidence type="ECO:0000313" key="12">
    <source>
        <dbReference type="Proteomes" id="UP001310890"/>
    </source>
</evidence>
<feature type="domain" description="Nse4/EID protein Nse3/MAGE-binding" evidence="10">
    <location>
        <begin position="162"/>
        <end position="232"/>
    </location>
</feature>
<dbReference type="GO" id="GO:0006310">
    <property type="term" value="P:DNA recombination"/>
    <property type="evidence" value="ECO:0007669"/>
    <property type="project" value="UniProtKB-UniRule"/>
</dbReference>
<feature type="region of interest" description="Disordered" evidence="8">
    <location>
        <begin position="1"/>
        <end position="110"/>
    </location>
</feature>
<dbReference type="Pfam" id="PF15412">
    <property type="entry name" value="Nse4-Nse3_bdg"/>
    <property type="match status" value="1"/>
</dbReference>
<feature type="compositionally biased region" description="Basic residues" evidence="8">
    <location>
        <begin position="271"/>
        <end position="282"/>
    </location>
</feature>
<dbReference type="InterPro" id="IPR029225">
    <property type="entry name" value="Nse4_Nse3-bd"/>
</dbReference>
<dbReference type="PANTHER" id="PTHR16140">
    <property type="entry name" value="NON-STRUCTURAL MAINTENANCE OF CHROMOSOMES ELEMENT 4"/>
    <property type="match status" value="1"/>
</dbReference>
<dbReference type="GO" id="GO:0030915">
    <property type="term" value="C:Smc5-Smc6 complex"/>
    <property type="evidence" value="ECO:0007669"/>
    <property type="project" value="UniProtKB-UniRule"/>
</dbReference>